<evidence type="ECO:0000313" key="2">
    <source>
        <dbReference type="EMBL" id="CAE6461658.1"/>
    </source>
</evidence>
<comment type="caution">
    <text evidence="2">The sequence shown here is derived from an EMBL/GenBank/DDBJ whole genome shotgun (WGS) entry which is preliminary data.</text>
</comment>
<dbReference type="PANTHER" id="PTHR44329">
    <property type="entry name" value="SERINE/THREONINE-PROTEIN KINASE TNNI3K-RELATED"/>
    <property type="match status" value="1"/>
</dbReference>
<accession>A0A8H3GR01</accession>
<evidence type="ECO:0000313" key="3">
    <source>
        <dbReference type="Proteomes" id="UP000663853"/>
    </source>
</evidence>
<protein>
    <recommendedName>
        <fullName evidence="1">Serine-threonine/tyrosine-protein kinase catalytic domain-containing protein</fullName>
    </recommendedName>
</protein>
<feature type="domain" description="Serine-threonine/tyrosine-protein kinase catalytic" evidence="1">
    <location>
        <begin position="2"/>
        <end position="71"/>
    </location>
</feature>
<name>A0A8H3GR01_9AGAM</name>
<dbReference type="InterPro" id="IPR001245">
    <property type="entry name" value="Ser-Thr/Tyr_kinase_cat_dom"/>
</dbReference>
<dbReference type="Proteomes" id="UP000663853">
    <property type="component" value="Unassembled WGS sequence"/>
</dbReference>
<dbReference type="GO" id="GO:0004674">
    <property type="term" value="F:protein serine/threonine kinase activity"/>
    <property type="evidence" value="ECO:0007669"/>
    <property type="project" value="TreeGrafter"/>
</dbReference>
<dbReference type="SUPFAM" id="SSF56112">
    <property type="entry name" value="Protein kinase-like (PK-like)"/>
    <property type="match status" value="1"/>
</dbReference>
<sequence>MTFAEIYTGERPYNSMNLFQAMQRVINGTLRPSRPIRLPIDTAGNRLWELMTSCWAGDPSDRPPASEVYNLLSTL</sequence>
<reference evidence="2" key="1">
    <citation type="submission" date="2021-01" db="EMBL/GenBank/DDBJ databases">
        <authorList>
            <person name="Kaushik A."/>
        </authorList>
    </citation>
    <scope>NUCLEOTIDE SEQUENCE</scope>
    <source>
        <strain evidence="2">AG6-10EEA</strain>
    </source>
</reference>
<dbReference type="Gene3D" id="1.10.510.10">
    <property type="entry name" value="Transferase(Phosphotransferase) domain 1"/>
    <property type="match status" value="1"/>
</dbReference>
<dbReference type="AlphaFoldDB" id="A0A8H3GR01"/>
<dbReference type="InterPro" id="IPR051681">
    <property type="entry name" value="Ser/Thr_Kinases-Pseudokinases"/>
</dbReference>
<dbReference type="InterPro" id="IPR011009">
    <property type="entry name" value="Kinase-like_dom_sf"/>
</dbReference>
<dbReference type="Pfam" id="PF07714">
    <property type="entry name" value="PK_Tyr_Ser-Thr"/>
    <property type="match status" value="1"/>
</dbReference>
<dbReference type="EMBL" id="CAJMXA010001488">
    <property type="protein sequence ID" value="CAE6461658.1"/>
    <property type="molecule type" value="Genomic_DNA"/>
</dbReference>
<gene>
    <name evidence="2" type="ORF">RDB_LOCUS62811</name>
</gene>
<evidence type="ECO:0000259" key="1">
    <source>
        <dbReference type="Pfam" id="PF07714"/>
    </source>
</evidence>
<organism evidence="2 3">
    <name type="scientific">Rhizoctonia solani</name>
    <dbReference type="NCBI Taxonomy" id="456999"/>
    <lineage>
        <taxon>Eukaryota</taxon>
        <taxon>Fungi</taxon>
        <taxon>Dikarya</taxon>
        <taxon>Basidiomycota</taxon>
        <taxon>Agaricomycotina</taxon>
        <taxon>Agaricomycetes</taxon>
        <taxon>Cantharellales</taxon>
        <taxon>Ceratobasidiaceae</taxon>
        <taxon>Rhizoctonia</taxon>
    </lineage>
</organism>
<proteinExistence type="predicted"/>